<evidence type="ECO:0000313" key="2">
    <source>
        <dbReference type="EMBL" id="KXS11257.1"/>
    </source>
</evidence>
<reference evidence="2 3" key="1">
    <citation type="journal article" date="2015" name="Genome Biol. Evol.">
        <title>Phylogenomic analyses indicate that early fungi evolved digesting cell walls of algal ancestors of land plants.</title>
        <authorList>
            <person name="Chang Y."/>
            <person name="Wang S."/>
            <person name="Sekimoto S."/>
            <person name="Aerts A.L."/>
            <person name="Choi C."/>
            <person name="Clum A."/>
            <person name="LaButti K.M."/>
            <person name="Lindquist E.A."/>
            <person name="Yee Ngan C."/>
            <person name="Ohm R.A."/>
            <person name="Salamov A.A."/>
            <person name="Grigoriev I.V."/>
            <person name="Spatafora J.W."/>
            <person name="Berbee M.L."/>
        </authorList>
    </citation>
    <scope>NUCLEOTIDE SEQUENCE [LARGE SCALE GENOMIC DNA]</scope>
    <source>
        <strain evidence="2 3">JEL478</strain>
    </source>
</reference>
<keyword evidence="3" id="KW-1185">Reference proteome</keyword>
<evidence type="ECO:0000313" key="3">
    <source>
        <dbReference type="Proteomes" id="UP000070544"/>
    </source>
</evidence>
<feature type="compositionally biased region" description="Basic and acidic residues" evidence="1">
    <location>
        <begin position="289"/>
        <end position="299"/>
    </location>
</feature>
<dbReference type="Proteomes" id="UP000070544">
    <property type="component" value="Unassembled WGS sequence"/>
</dbReference>
<name>A0A139A373_GONPJ</name>
<accession>A0A139A373</accession>
<dbReference type="OMA" id="CKGGHAL"/>
<organism evidence="2 3">
    <name type="scientific">Gonapodya prolifera (strain JEL478)</name>
    <name type="common">Monoblepharis prolifera</name>
    <dbReference type="NCBI Taxonomy" id="1344416"/>
    <lineage>
        <taxon>Eukaryota</taxon>
        <taxon>Fungi</taxon>
        <taxon>Fungi incertae sedis</taxon>
        <taxon>Chytridiomycota</taxon>
        <taxon>Chytridiomycota incertae sedis</taxon>
        <taxon>Monoblepharidomycetes</taxon>
        <taxon>Monoblepharidales</taxon>
        <taxon>Gonapodyaceae</taxon>
        <taxon>Gonapodya</taxon>
    </lineage>
</organism>
<dbReference type="Gene3D" id="2.60.120.620">
    <property type="entry name" value="q2cbj1_9rhob like domain"/>
    <property type="match status" value="1"/>
</dbReference>
<dbReference type="AlphaFoldDB" id="A0A139A373"/>
<dbReference type="PANTHER" id="PTHR31630">
    <property type="entry name" value="PHYTANOYL-COA DIOXYGENASE-RELATED-RELATED"/>
    <property type="match status" value="1"/>
</dbReference>
<dbReference type="PANTHER" id="PTHR31630:SF6">
    <property type="entry name" value="PHYTANOYL-COA DIOXYGENASE-RELATED"/>
    <property type="match status" value="1"/>
</dbReference>
<gene>
    <name evidence="2" type="ORF">M427DRAFT_115068</name>
</gene>
<evidence type="ECO:0000256" key="1">
    <source>
        <dbReference type="SAM" id="MobiDB-lite"/>
    </source>
</evidence>
<protein>
    <recommendedName>
        <fullName evidence="4">Phytanoyl-CoA dioxygenase</fullName>
    </recommendedName>
</protein>
<sequence length="343" mass="38786">MGSRRTLPAVRSLDELHLVREDLKRDGFAGVAAVESPQELERLRARFFDWIEGLGTGADRRDPTTWTDVGAGRLGVIHGHGISHSQFVWDVRQNENVYRVFSYLWGTGNLLVSFDGACFSEHVQPPEHFPHKWLIFPSWAHVDQPPTEKGLVTIQGLLTLYDSEEEDGGLVVWRRSHKRVTGIEWAHRLVFRTVGGEIRKPAAPALMMGNTTHFYDDSLSFLRGCRRVKTCGRAGTLFLWDSRTVHCNTAPLASRKRAEPIPRAVAYVCMTPKAHATREQVERKRRAFEDMEGHGHDPRGLSYFPRSRSRENTPRPDVGQLGLRLAGVEAYEDEADLSKAGRL</sequence>
<feature type="region of interest" description="Disordered" evidence="1">
    <location>
        <begin position="289"/>
        <end position="321"/>
    </location>
</feature>
<dbReference type="SUPFAM" id="SSF51197">
    <property type="entry name" value="Clavaminate synthase-like"/>
    <property type="match status" value="1"/>
</dbReference>
<dbReference type="OrthoDB" id="445007at2759"/>
<proteinExistence type="predicted"/>
<dbReference type="EMBL" id="KQ965804">
    <property type="protein sequence ID" value="KXS11257.1"/>
    <property type="molecule type" value="Genomic_DNA"/>
</dbReference>
<evidence type="ECO:0008006" key="4">
    <source>
        <dbReference type="Google" id="ProtNLM"/>
    </source>
</evidence>